<dbReference type="AlphaFoldDB" id="A0A381R770"/>
<organism evidence="3">
    <name type="scientific">marine metagenome</name>
    <dbReference type="NCBI Taxonomy" id="408172"/>
    <lineage>
        <taxon>unclassified sequences</taxon>
        <taxon>metagenomes</taxon>
        <taxon>ecological metagenomes</taxon>
    </lineage>
</organism>
<reference evidence="3" key="1">
    <citation type="submission" date="2018-05" db="EMBL/GenBank/DDBJ databases">
        <authorList>
            <person name="Lanie J.A."/>
            <person name="Ng W.-L."/>
            <person name="Kazmierczak K.M."/>
            <person name="Andrzejewski T.M."/>
            <person name="Davidsen T.M."/>
            <person name="Wayne K.J."/>
            <person name="Tettelin H."/>
            <person name="Glass J.I."/>
            <person name="Rusch D."/>
            <person name="Podicherti R."/>
            <person name="Tsui H.-C.T."/>
            <person name="Winkler M.E."/>
        </authorList>
    </citation>
    <scope>NUCLEOTIDE SEQUENCE</scope>
</reference>
<dbReference type="SUPFAM" id="SSF56601">
    <property type="entry name" value="beta-lactamase/transpeptidase-like"/>
    <property type="match status" value="1"/>
</dbReference>
<evidence type="ECO:0008006" key="4">
    <source>
        <dbReference type="Google" id="ProtNLM"/>
    </source>
</evidence>
<evidence type="ECO:0000256" key="1">
    <source>
        <dbReference type="ARBA" id="ARBA00006096"/>
    </source>
</evidence>
<dbReference type="PANTHER" id="PTHR30023:SF0">
    <property type="entry name" value="PENICILLIN-SENSITIVE CARBOXYPEPTIDASE A"/>
    <property type="match status" value="1"/>
</dbReference>
<dbReference type="PROSITE" id="PS51257">
    <property type="entry name" value="PROKAR_LIPOPROTEIN"/>
    <property type="match status" value="1"/>
</dbReference>
<dbReference type="GO" id="GO:0006508">
    <property type="term" value="P:proteolysis"/>
    <property type="evidence" value="ECO:0007669"/>
    <property type="project" value="InterPro"/>
</dbReference>
<dbReference type="EMBL" id="UINC01001633">
    <property type="protein sequence ID" value="SUZ85383.1"/>
    <property type="molecule type" value="Genomic_DNA"/>
</dbReference>
<dbReference type="InterPro" id="IPR000667">
    <property type="entry name" value="Peptidase_S13"/>
</dbReference>
<evidence type="ECO:0000313" key="3">
    <source>
        <dbReference type="EMBL" id="SUZ85383.1"/>
    </source>
</evidence>
<feature type="non-terminal residue" evidence="3">
    <location>
        <position position="1"/>
    </location>
</feature>
<dbReference type="Gene3D" id="3.50.80.20">
    <property type="entry name" value="D-Ala-D-Ala carboxypeptidase C, peptidase S13"/>
    <property type="match status" value="1"/>
</dbReference>
<dbReference type="Gene3D" id="3.40.710.10">
    <property type="entry name" value="DD-peptidase/beta-lactamase superfamily"/>
    <property type="match status" value="1"/>
</dbReference>
<keyword evidence="2" id="KW-0378">Hydrolase</keyword>
<protein>
    <recommendedName>
        <fullName evidence="4">D-alanyl-D-alanine carboxypeptidase/D-alanyl-D-alanine-endopeptidase</fullName>
    </recommendedName>
</protein>
<gene>
    <name evidence="3" type="ORF">METZ01_LOCUS38237</name>
</gene>
<dbReference type="GO" id="GO:0000270">
    <property type="term" value="P:peptidoglycan metabolic process"/>
    <property type="evidence" value="ECO:0007669"/>
    <property type="project" value="TreeGrafter"/>
</dbReference>
<dbReference type="Pfam" id="PF02113">
    <property type="entry name" value="Peptidase_S13"/>
    <property type="match status" value="1"/>
</dbReference>
<sequence>MRFPIINLCITLFFLSCSPNPYLLNNSGSLLLKGKINNLIVESGLDASMGIKIVSLNTGKSIYEFNSEKLFMPASNNKLYTCAVALEKLGPDYRFKTSIYQYGKNLIIKGGGDPDLTLDQLDSLAKIISKDIDTIDSLFIDVSFMDTLNYGEGWMWDEGAWWYAAPVSAMTLNDNCIDFHVDPGKLDEPAKVEMVPNTDFVSVINQSSTVNDTIDFQKFKIDRDWSGRTNLFTISGEIQDTASTDTFQRNIYDPVLFSGTVF</sequence>
<dbReference type="InterPro" id="IPR012338">
    <property type="entry name" value="Beta-lactam/transpept-like"/>
</dbReference>
<comment type="similarity">
    <text evidence="1">Belongs to the peptidase S13 family.</text>
</comment>
<feature type="non-terminal residue" evidence="3">
    <location>
        <position position="262"/>
    </location>
</feature>
<dbReference type="GO" id="GO:0004185">
    <property type="term" value="F:serine-type carboxypeptidase activity"/>
    <property type="evidence" value="ECO:0007669"/>
    <property type="project" value="InterPro"/>
</dbReference>
<proteinExistence type="inferred from homology"/>
<name>A0A381R770_9ZZZZ</name>
<dbReference type="PANTHER" id="PTHR30023">
    <property type="entry name" value="D-ALANYL-D-ALANINE CARBOXYPEPTIDASE"/>
    <property type="match status" value="1"/>
</dbReference>
<accession>A0A381R770</accession>
<evidence type="ECO:0000256" key="2">
    <source>
        <dbReference type="ARBA" id="ARBA00022801"/>
    </source>
</evidence>